<name>A0AAV9G7I6_9PEZI</name>
<organism evidence="3 4">
    <name type="scientific">Podospora aff. communis PSN243</name>
    <dbReference type="NCBI Taxonomy" id="3040156"/>
    <lineage>
        <taxon>Eukaryota</taxon>
        <taxon>Fungi</taxon>
        <taxon>Dikarya</taxon>
        <taxon>Ascomycota</taxon>
        <taxon>Pezizomycotina</taxon>
        <taxon>Sordariomycetes</taxon>
        <taxon>Sordariomycetidae</taxon>
        <taxon>Sordariales</taxon>
        <taxon>Podosporaceae</taxon>
        <taxon>Podospora</taxon>
    </lineage>
</organism>
<accession>A0AAV9G7I6</accession>
<dbReference type="Proteomes" id="UP001321760">
    <property type="component" value="Unassembled WGS sequence"/>
</dbReference>
<comment type="caution">
    <text evidence="3">The sequence shown here is derived from an EMBL/GenBank/DDBJ whole genome shotgun (WGS) entry which is preliminary data.</text>
</comment>
<evidence type="ECO:0000313" key="4">
    <source>
        <dbReference type="Proteomes" id="UP001321760"/>
    </source>
</evidence>
<keyword evidence="2" id="KW-1133">Transmembrane helix</keyword>
<sequence>MSTKPTSSSSAPPRIVQVLESRQVSKAKVDNHPNPLDNAVSLTDLEEGSALAERDLVKKPSRSRTTDKGREELAGNDLRSKPEEKSKTVETKVVEGGSVGTGLTWPDVAAMLIRVVFVEHNYGWFVVIGFFLLIISVCVAILVLAARANISVGGLCDSKGGTRFGREG</sequence>
<evidence type="ECO:0000256" key="1">
    <source>
        <dbReference type="SAM" id="MobiDB-lite"/>
    </source>
</evidence>
<keyword evidence="4" id="KW-1185">Reference proteome</keyword>
<keyword evidence="2" id="KW-0812">Transmembrane</keyword>
<evidence type="ECO:0008006" key="5">
    <source>
        <dbReference type="Google" id="ProtNLM"/>
    </source>
</evidence>
<dbReference type="EMBL" id="MU865983">
    <property type="protein sequence ID" value="KAK4443985.1"/>
    <property type="molecule type" value="Genomic_DNA"/>
</dbReference>
<feature type="region of interest" description="Disordered" evidence="1">
    <location>
        <begin position="53"/>
        <end position="88"/>
    </location>
</feature>
<dbReference type="AlphaFoldDB" id="A0AAV9G7I6"/>
<reference evidence="3" key="1">
    <citation type="journal article" date="2023" name="Mol. Phylogenet. Evol.">
        <title>Genome-scale phylogeny and comparative genomics of the fungal order Sordariales.</title>
        <authorList>
            <person name="Hensen N."/>
            <person name="Bonometti L."/>
            <person name="Westerberg I."/>
            <person name="Brannstrom I.O."/>
            <person name="Guillou S."/>
            <person name="Cros-Aarteil S."/>
            <person name="Calhoun S."/>
            <person name="Haridas S."/>
            <person name="Kuo A."/>
            <person name="Mondo S."/>
            <person name="Pangilinan J."/>
            <person name="Riley R."/>
            <person name="LaButti K."/>
            <person name="Andreopoulos B."/>
            <person name="Lipzen A."/>
            <person name="Chen C."/>
            <person name="Yan M."/>
            <person name="Daum C."/>
            <person name="Ng V."/>
            <person name="Clum A."/>
            <person name="Steindorff A."/>
            <person name="Ohm R.A."/>
            <person name="Martin F."/>
            <person name="Silar P."/>
            <person name="Natvig D.O."/>
            <person name="Lalanne C."/>
            <person name="Gautier V."/>
            <person name="Ament-Velasquez S.L."/>
            <person name="Kruys A."/>
            <person name="Hutchinson M.I."/>
            <person name="Powell A.J."/>
            <person name="Barry K."/>
            <person name="Miller A.N."/>
            <person name="Grigoriev I.V."/>
            <person name="Debuchy R."/>
            <person name="Gladieux P."/>
            <person name="Hiltunen Thoren M."/>
            <person name="Johannesson H."/>
        </authorList>
    </citation>
    <scope>NUCLEOTIDE SEQUENCE</scope>
    <source>
        <strain evidence="3">PSN243</strain>
    </source>
</reference>
<proteinExistence type="predicted"/>
<feature type="transmembrane region" description="Helical" evidence="2">
    <location>
        <begin position="122"/>
        <end position="145"/>
    </location>
</feature>
<evidence type="ECO:0000256" key="2">
    <source>
        <dbReference type="SAM" id="Phobius"/>
    </source>
</evidence>
<reference evidence="3" key="2">
    <citation type="submission" date="2023-05" db="EMBL/GenBank/DDBJ databases">
        <authorList>
            <consortium name="Lawrence Berkeley National Laboratory"/>
            <person name="Steindorff A."/>
            <person name="Hensen N."/>
            <person name="Bonometti L."/>
            <person name="Westerberg I."/>
            <person name="Brannstrom I.O."/>
            <person name="Guillou S."/>
            <person name="Cros-Aarteil S."/>
            <person name="Calhoun S."/>
            <person name="Haridas S."/>
            <person name="Kuo A."/>
            <person name="Mondo S."/>
            <person name="Pangilinan J."/>
            <person name="Riley R."/>
            <person name="Labutti K."/>
            <person name="Andreopoulos B."/>
            <person name="Lipzen A."/>
            <person name="Chen C."/>
            <person name="Yanf M."/>
            <person name="Daum C."/>
            <person name="Ng V."/>
            <person name="Clum A."/>
            <person name="Ohm R."/>
            <person name="Martin F."/>
            <person name="Silar P."/>
            <person name="Natvig D."/>
            <person name="Lalanne C."/>
            <person name="Gautier V."/>
            <person name="Ament-Velasquez S.L."/>
            <person name="Kruys A."/>
            <person name="Hutchinson M.I."/>
            <person name="Powell A.J."/>
            <person name="Barry K."/>
            <person name="Miller A.N."/>
            <person name="Grigoriev I.V."/>
            <person name="Debuchy R."/>
            <person name="Gladieux P."/>
            <person name="Thoren M.H."/>
            <person name="Johannesson H."/>
        </authorList>
    </citation>
    <scope>NUCLEOTIDE SEQUENCE</scope>
    <source>
        <strain evidence="3">PSN243</strain>
    </source>
</reference>
<gene>
    <name evidence="3" type="ORF">QBC34DRAFT_385660</name>
</gene>
<keyword evidence="2" id="KW-0472">Membrane</keyword>
<evidence type="ECO:0000313" key="3">
    <source>
        <dbReference type="EMBL" id="KAK4443985.1"/>
    </source>
</evidence>
<protein>
    <recommendedName>
        <fullName evidence="5">Transmembrane protein</fullName>
    </recommendedName>
</protein>